<organism evidence="1 2">
    <name type="scientific">Larkinella punicea</name>
    <dbReference type="NCBI Taxonomy" id="2315727"/>
    <lineage>
        <taxon>Bacteria</taxon>
        <taxon>Pseudomonadati</taxon>
        <taxon>Bacteroidota</taxon>
        <taxon>Cytophagia</taxon>
        <taxon>Cytophagales</taxon>
        <taxon>Spirosomataceae</taxon>
        <taxon>Larkinella</taxon>
    </lineage>
</organism>
<name>A0A368JH72_9BACT</name>
<protein>
    <submittedName>
        <fullName evidence="1">Uncharacterized protein</fullName>
    </submittedName>
</protein>
<proteinExistence type="predicted"/>
<keyword evidence="2" id="KW-1185">Reference proteome</keyword>
<comment type="caution">
    <text evidence="1">The sequence shown here is derived from an EMBL/GenBank/DDBJ whole genome shotgun (WGS) entry which is preliminary data.</text>
</comment>
<evidence type="ECO:0000313" key="1">
    <source>
        <dbReference type="EMBL" id="RCR65903.1"/>
    </source>
</evidence>
<sequence length="88" mass="10383">MQDNFNICVKLASCCIQHGDSIKYIPPISGNGIIWKILINDIGGWKKQKLLTKGYIISQGDRWKSQWNRKMNLINRIVKFYRFVKRIK</sequence>
<accession>A0A368JH72</accession>
<reference evidence="1 2" key="1">
    <citation type="submission" date="2018-07" db="EMBL/GenBank/DDBJ databases">
        <title>Genome analysis of Larkinella rosea.</title>
        <authorList>
            <person name="Zhou Z."/>
            <person name="Wang G."/>
        </authorList>
    </citation>
    <scope>NUCLEOTIDE SEQUENCE [LARGE SCALE GENOMIC DNA]</scope>
    <source>
        <strain evidence="2">zzj9</strain>
    </source>
</reference>
<dbReference type="Proteomes" id="UP000253383">
    <property type="component" value="Unassembled WGS sequence"/>
</dbReference>
<dbReference type="EMBL" id="QOWE01000033">
    <property type="protein sequence ID" value="RCR65903.1"/>
    <property type="molecule type" value="Genomic_DNA"/>
</dbReference>
<gene>
    <name evidence="1" type="ORF">DUE52_29220</name>
</gene>
<evidence type="ECO:0000313" key="2">
    <source>
        <dbReference type="Proteomes" id="UP000253383"/>
    </source>
</evidence>
<dbReference type="AlphaFoldDB" id="A0A368JH72"/>